<evidence type="ECO:0000313" key="2">
    <source>
        <dbReference type="Proteomes" id="UP000410492"/>
    </source>
</evidence>
<feature type="non-terminal residue" evidence="1">
    <location>
        <position position="1"/>
    </location>
</feature>
<organism evidence="1 2">
    <name type="scientific">Callosobruchus maculatus</name>
    <name type="common">Southern cowpea weevil</name>
    <name type="synonym">Pulse bruchid</name>
    <dbReference type="NCBI Taxonomy" id="64391"/>
    <lineage>
        <taxon>Eukaryota</taxon>
        <taxon>Metazoa</taxon>
        <taxon>Ecdysozoa</taxon>
        <taxon>Arthropoda</taxon>
        <taxon>Hexapoda</taxon>
        <taxon>Insecta</taxon>
        <taxon>Pterygota</taxon>
        <taxon>Neoptera</taxon>
        <taxon>Endopterygota</taxon>
        <taxon>Coleoptera</taxon>
        <taxon>Polyphaga</taxon>
        <taxon>Cucujiformia</taxon>
        <taxon>Chrysomeloidea</taxon>
        <taxon>Chrysomelidae</taxon>
        <taxon>Bruchinae</taxon>
        <taxon>Bruchini</taxon>
        <taxon>Callosobruchus</taxon>
    </lineage>
</organism>
<accession>A0A653DE33</accession>
<proteinExistence type="predicted"/>
<keyword evidence="2" id="KW-1185">Reference proteome</keyword>
<protein>
    <submittedName>
        <fullName evidence="1">Uncharacterized protein</fullName>
    </submittedName>
</protein>
<name>A0A653DE33_CALMS</name>
<reference evidence="1 2" key="1">
    <citation type="submission" date="2019-01" db="EMBL/GenBank/DDBJ databases">
        <authorList>
            <person name="Sayadi A."/>
        </authorList>
    </citation>
    <scope>NUCLEOTIDE SEQUENCE [LARGE SCALE GENOMIC DNA]</scope>
</reference>
<dbReference type="AlphaFoldDB" id="A0A653DE33"/>
<dbReference type="Proteomes" id="UP000410492">
    <property type="component" value="Unassembled WGS sequence"/>
</dbReference>
<dbReference type="EMBL" id="CAACVG010011455">
    <property type="protein sequence ID" value="VEN58106.1"/>
    <property type="molecule type" value="Genomic_DNA"/>
</dbReference>
<sequence length="49" mass="5755">RPNESLTLLHSQVLVRSGCHVQHDITLLSSVNIYLLKRTFIFWMQLWCG</sequence>
<gene>
    <name evidence="1" type="ORF">CALMAC_LOCUS16548</name>
</gene>
<evidence type="ECO:0000313" key="1">
    <source>
        <dbReference type="EMBL" id="VEN58106.1"/>
    </source>
</evidence>